<dbReference type="Proteomes" id="UP000245626">
    <property type="component" value="Unassembled WGS sequence"/>
</dbReference>
<protein>
    <submittedName>
        <fullName evidence="1">Uncharacterized protein</fullName>
    </submittedName>
</protein>
<proteinExistence type="predicted"/>
<keyword evidence="2" id="KW-1185">Reference proteome</keyword>
<name>A0ACD0NXI8_9BASI</name>
<accession>A0ACD0NXI8</accession>
<sequence>MLRAPCPLTSSSTQIILADRPCSKRRRVTRLELDVSSIMSILPWYVLVVTPLPFFFDSSFSIFGRQHTHRERERGIPGDLWVKR</sequence>
<organism evidence="1 2">
    <name type="scientific">Violaceomyces palustris</name>
    <dbReference type="NCBI Taxonomy" id="1673888"/>
    <lineage>
        <taxon>Eukaryota</taxon>
        <taxon>Fungi</taxon>
        <taxon>Dikarya</taxon>
        <taxon>Basidiomycota</taxon>
        <taxon>Ustilaginomycotina</taxon>
        <taxon>Ustilaginomycetes</taxon>
        <taxon>Violaceomycetales</taxon>
        <taxon>Violaceomycetaceae</taxon>
        <taxon>Violaceomyces</taxon>
    </lineage>
</organism>
<gene>
    <name evidence="1" type="ORF">IE53DRAFT_89187</name>
</gene>
<evidence type="ECO:0000313" key="2">
    <source>
        <dbReference type="Proteomes" id="UP000245626"/>
    </source>
</evidence>
<evidence type="ECO:0000313" key="1">
    <source>
        <dbReference type="EMBL" id="PWN50553.1"/>
    </source>
</evidence>
<reference evidence="1 2" key="1">
    <citation type="journal article" date="2018" name="Mol. Biol. Evol.">
        <title>Broad Genomic Sampling Reveals a Smut Pathogenic Ancestry of the Fungal Clade Ustilaginomycotina.</title>
        <authorList>
            <person name="Kijpornyongpan T."/>
            <person name="Mondo S.J."/>
            <person name="Barry K."/>
            <person name="Sandor L."/>
            <person name="Lee J."/>
            <person name="Lipzen A."/>
            <person name="Pangilinan J."/>
            <person name="LaButti K."/>
            <person name="Hainaut M."/>
            <person name="Henrissat B."/>
            <person name="Grigoriev I.V."/>
            <person name="Spatafora J.W."/>
            <person name="Aime M.C."/>
        </authorList>
    </citation>
    <scope>NUCLEOTIDE SEQUENCE [LARGE SCALE GENOMIC DNA]</scope>
    <source>
        <strain evidence="1 2">SA 807</strain>
    </source>
</reference>
<dbReference type="EMBL" id="KZ819920">
    <property type="protein sequence ID" value="PWN50553.1"/>
    <property type="molecule type" value="Genomic_DNA"/>
</dbReference>